<feature type="transmembrane region" description="Helical" evidence="1">
    <location>
        <begin position="198"/>
        <end position="219"/>
    </location>
</feature>
<dbReference type="NCBIfam" id="NF041646">
    <property type="entry name" value="VC0807_fam"/>
    <property type="match status" value="1"/>
</dbReference>
<dbReference type="EMBL" id="BAAAEO010000007">
    <property type="protein sequence ID" value="GAA0564941.1"/>
    <property type="molecule type" value="Genomic_DNA"/>
</dbReference>
<feature type="transmembrane region" description="Helical" evidence="1">
    <location>
        <begin position="100"/>
        <end position="121"/>
    </location>
</feature>
<protein>
    <submittedName>
        <fullName evidence="2">MFS transporter</fullName>
    </submittedName>
</protein>
<dbReference type="PIRSF" id="PIRSF028137">
    <property type="entry name" value="UCP028137"/>
    <property type="match status" value="1"/>
</dbReference>
<reference evidence="2 3" key="1">
    <citation type="journal article" date="2019" name="Int. J. Syst. Evol. Microbiol.">
        <title>The Global Catalogue of Microorganisms (GCM) 10K type strain sequencing project: providing services to taxonomists for standard genome sequencing and annotation.</title>
        <authorList>
            <consortium name="The Broad Institute Genomics Platform"/>
            <consortium name="The Broad Institute Genome Sequencing Center for Infectious Disease"/>
            <person name="Wu L."/>
            <person name="Ma J."/>
        </authorList>
    </citation>
    <scope>NUCLEOTIDE SEQUENCE [LARGE SCALE GENOMIC DNA]</scope>
    <source>
        <strain evidence="2 3">JCM 14331</strain>
    </source>
</reference>
<feature type="transmembrane region" description="Helical" evidence="1">
    <location>
        <begin position="156"/>
        <end position="178"/>
    </location>
</feature>
<feature type="transmembrane region" description="Helical" evidence="1">
    <location>
        <begin position="70"/>
        <end position="88"/>
    </location>
</feature>
<keyword evidence="1" id="KW-0472">Membrane</keyword>
<evidence type="ECO:0000313" key="2">
    <source>
        <dbReference type="EMBL" id="GAA0564941.1"/>
    </source>
</evidence>
<accession>A0ABN1EEH5</accession>
<dbReference type="Proteomes" id="UP001501169">
    <property type="component" value="Unassembled WGS sequence"/>
</dbReference>
<dbReference type="RefSeq" id="WP_134058858.1">
    <property type="nucleotide sequence ID" value="NZ_BAAAEO010000007.1"/>
</dbReference>
<evidence type="ECO:0000256" key="1">
    <source>
        <dbReference type="SAM" id="Phobius"/>
    </source>
</evidence>
<evidence type="ECO:0000313" key="3">
    <source>
        <dbReference type="Proteomes" id="UP001501169"/>
    </source>
</evidence>
<keyword evidence="1" id="KW-0812">Transmembrane</keyword>
<gene>
    <name evidence="2" type="ORF">GCM10009098_36340</name>
</gene>
<feature type="transmembrane region" description="Helical" evidence="1">
    <location>
        <begin position="43"/>
        <end position="63"/>
    </location>
</feature>
<organism evidence="2 3">
    <name type="scientific">Rheinheimera aquimaris</name>
    <dbReference type="NCBI Taxonomy" id="412437"/>
    <lineage>
        <taxon>Bacteria</taxon>
        <taxon>Pseudomonadati</taxon>
        <taxon>Pseudomonadota</taxon>
        <taxon>Gammaproteobacteria</taxon>
        <taxon>Chromatiales</taxon>
        <taxon>Chromatiaceae</taxon>
        <taxon>Rheinheimera</taxon>
    </lineage>
</organism>
<feature type="transmembrane region" description="Helical" evidence="1">
    <location>
        <begin position="21"/>
        <end position="37"/>
    </location>
</feature>
<comment type="caution">
    <text evidence="2">The sequence shown here is derived from an EMBL/GenBank/DDBJ whole genome shotgun (WGS) entry which is preliminary data.</text>
</comment>
<dbReference type="InterPro" id="IPR016870">
    <property type="entry name" value="UCP028137"/>
</dbReference>
<keyword evidence="1" id="KW-1133">Transmembrane helix</keyword>
<keyword evidence="3" id="KW-1185">Reference proteome</keyword>
<name>A0ABN1EEH5_9GAMM</name>
<proteinExistence type="predicted"/>
<sequence>MTQQQASTAAKPKKSGFISNLLLNVIIPAVILSRFSGPDALGPVWAVVVALAFPLLFGLWELLQSGKVNFFSILGIVSVLLTGGISLLQLDPAYIAIKEALIPGLIGIIVLVSQYTPFPFVKKLLINPELLDTDKLYQVLADRNNSTAFEQRMARAGYIVAASFFLSSALNYILAKAIVVSPPGTTAYAEELGRMTWLSYPVIVLPSMVMLFGAIIYMFRQIGKLTGQSLEDFMLQ</sequence>